<dbReference type="InterPro" id="IPR051659">
    <property type="entry name" value="Serine_Protease_S1-Domain"/>
</dbReference>
<evidence type="ECO:0000256" key="4">
    <source>
        <dbReference type="ARBA" id="ARBA00022737"/>
    </source>
</evidence>
<evidence type="ECO:0000256" key="6">
    <source>
        <dbReference type="ARBA" id="ARBA00023180"/>
    </source>
</evidence>
<dbReference type="PANTHER" id="PTHR24254">
    <property type="entry name" value="PROTHROMBIN"/>
    <property type="match status" value="1"/>
</dbReference>
<sequence>MDYGTSLHLGMHLHVHIHANSAQIHTPLLREIRQPPKTIFLSDKTNGTICSSGLFLIWPLTCPVVSGLSRAHDFPSITLSAHRFVMLSLEFDYMCQYDYVEVRDGDNRDSQIIKRVCGNERPAPVQSTGSSLHVLFHSDGSKNFDGFHAIFEEIT</sequence>
<comment type="caution">
    <text evidence="9">The sequence shown here is derived from an EMBL/GenBank/DDBJ whole genome shotgun (WGS) entry which is preliminary data.</text>
</comment>
<comment type="caution">
    <text evidence="7">Lacks conserved residue(s) required for the propagation of feature annotation.</text>
</comment>
<dbReference type="EMBL" id="JASSZA010000010">
    <property type="protein sequence ID" value="KAK2100584.1"/>
    <property type="molecule type" value="Genomic_DNA"/>
</dbReference>
<proteinExistence type="predicted"/>
<evidence type="ECO:0000256" key="3">
    <source>
        <dbReference type="ARBA" id="ARBA00022729"/>
    </source>
</evidence>
<gene>
    <name evidence="9" type="ORF">P7K49_021932</name>
</gene>
<evidence type="ECO:0000256" key="7">
    <source>
        <dbReference type="PROSITE-ProRule" id="PRU00059"/>
    </source>
</evidence>
<dbReference type="Gene3D" id="2.60.120.290">
    <property type="entry name" value="Spermadhesin, CUB domain"/>
    <property type="match status" value="1"/>
</dbReference>
<feature type="domain" description="CUB" evidence="8">
    <location>
        <begin position="87"/>
        <end position="154"/>
    </location>
</feature>
<keyword evidence="5" id="KW-1015">Disulfide bond</keyword>
<dbReference type="InterPro" id="IPR035914">
    <property type="entry name" value="Sperma_CUB_dom_sf"/>
</dbReference>
<accession>A0ABQ9UUW5</accession>
<organism evidence="9 10">
    <name type="scientific">Saguinus oedipus</name>
    <name type="common">Cotton-top tamarin</name>
    <name type="synonym">Oedipomidas oedipus</name>
    <dbReference type="NCBI Taxonomy" id="9490"/>
    <lineage>
        <taxon>Eukaryota</taxon>
        <taxon>Metazoa</taxon>
        <taxon>Chordata</taxon>
        <taxon>Craniata</taxon>
        <taxon>Vertebrata</taxon>
        <taxon>Euteleostomi</taxon>
        <taxon>Mammalia</taxon>
        <taxon>Eutheria</taxon>
        <taxon>Euarchontoglires</taxon>
        <taxon>Primates</taxon>
        <taxon>Haplorrhini</taxon>
        <taxon>Platyrrhini</taxon>
        <taxon>Cebidae</taxon>
        <taxon>Callitrichinae</taxon>
        <taxon>Saguinus</taxon>
    </lineage>
</organism>
<dbReference type="SMART" id="SM00042">
    <property type="entry name" value="CUB"/>
    <property type="match status" value="1"/>
</dbReference>
<feature type="non-terminal residue" evidence="9">
    <location>
        <position position="155"/>
    </location>
</feature>
<name>A0ABQ9UUW5_SAGOE</name>
<dbReference type="Pfam" id="PF00431">
    <property type="entry name" value="CUB"/>
    <property type="match status" value="1"/>
</dbReference>
<evidence type="ECO:0000313" key="9">
    <source>
        <dbReference type="EMBL" id="KAK2100584.1"/>
    </source>
</evidence>
<dbReference type="SUPFAM" id="SSF49854">
    <property type="entry name" value="Spermadhesin, CUB domain"/>
    <property type="match status" value="1"/>
</dbReference>
<dbReference type="CDD" id="cd00041">
    <property type="entry name" value="CUB"/>
    <property type="match status" value="1"/>
</dbReference>
<keyword evidence="4" id="KW-0677">Repeat</keyword>
<keyword evidence="10" id="KW-1185">Reference proteome</keyword>
<dbReference type="PROSITE" id="PS01180">
    <property type="entry name" value="CUB"/>
    <property type="match status" value="1"/>
</dbReference>
<dbReference type="Proteomes" id="UP001266305">
    <property type="component" value="Unassembled WGS sequence"/>
</dbReference>
<evidence type="ECO:0000256" key="1">
    <source>
        <dbReference type="ARBA" id="ARBA00004613"/>
    </source>
</evidence>
<dbReference type="InterPro" id="IPR000859">
    <property type="entry name" value="CUB_dom"/>
</dbReference>
<protein>
    <recommendedName>
        <fullName evidence="8">CUB domain-containing protein</fullName>
    </recommendedName>
</protein>
<reference evidence="9 10" key="1">
    <citation type="submission" date="2023-05" db="EMBL/GenBank/DDBJ databases">
        <title>B98-5 Cell Line De Novo Hybrid Assembly: An Optical Mapping Approach.</title>
        <authorList>
            <person name="Kananen K."/>
            <person name="Auerbach J.A."/>
            <person name="Kautto E."/>
            <person name="Blachly J.S."/>
        </authorList>
    </citation>
    <scope>NUCLEOTIDE SEQUENCE [LARGE SCALE GENOMIC DNA]</scope>
    <source>
        <strain evidence="9">B95-8</strain>
        <tissue evidence="9">Cell line</tissue>
    </source>
</reference>
<evidence type="ECO:0000256" key="5">
    <source>
        <dbReference type="ARBA" id="ARBA00023157"/>
    </source>
</evidence>
<evidence type="ECO:0000256" key="2">
    <source>
        <dbReference type="ARBA" id="ARBA00022525"/>
    </source>
</evidence>
<keyword evidence="3" id="KW-0732">Signal</keyword>
<evidence type="ECO:0000259" key="8">
    <source>
        <dbReference type="PROSITE" id="PS01180"/>
    </source>
</evidence>
<keyword evidence="2" id="KW-0964">Secreted</keyword>
<keyword evidence="6" id="KW-0325">Glycoprotein</keyword>
<comment type="subcellular location">
    <subcellularLocation>
        <location evidence="1">Secreted</location>
    </subcellularLocation>
</comment>
<evidence type="ECO:0000313" key="10">
    <source>
        <dbReference type="Proteomes" id="UP001266305"/>
    </source>
</evidence>
<dbReference type="PANTHER" id="PTHR24254:SF9">
    <property type="entry name" value="INACTIVE SERINE PROTEASE PAMR1"/>
    <property type="match status" value="1"/>
</dbReference>